<dbReference type="Gene3D" id="3.90.226.10">
    <property type="entry name" value="2-enoyl-CoA Hydratase, Chain A, domain 1"/>
    <property type="match status" value="1"/>
</dbReference>
<dbReference type="GO" id="GO:0003824">
    <property type="term" value="F:catalytic activity"/>
    <property type="evidence" value="ECO:0007669"/>
    <property type="project" value="InterPro"/>
</dbReference>
<dbReference type="Gene3D" id="6.10.250.2850">
    <property type="match status" value="1"/>
</dbReference>
<dbReference type="GO" id="GO:0008300">
    <property type="term" value="P:isoprenoid catabolic process"/>
    <property type="evidence" value="ECO:0007669"/>
    <property type="project" value="TreeGrafter"/>
</dbReference>
<dbReference type="STRING" id="658167.SAMN04488135_12131"/>
<sequence length="282" mass="31737">MSETKKVVRVEKYNGVTTVFLNRPEKRNAMSPALHEQMDQTLLELEGDPDTKIVIIRGEGGNFSAGQDLKEFFRGLEDNPAEAKRMQEIANRWRWERLYNYDKPTISMVEGYCVGGAFMQLLATDFAIAADTAQFSLSEVNWGILPGALVAKVVVDNVLFRHALYYSCLGDAFDGKEAARVGFINYSVPAEKLEDEVAKLADKLMKKSPAVLRATKQAVRQVRTMDFNQAYDYLHAKNMAIRVNDPEESYRTGLSQFIDKKSYKPVQGPFTLGTLLTDQTAK</sequence>
<dbReference type="PANTHER" id="PTHR42964:SF1">
    <property type="entry name" value="POLYKETIDE BIOSYNTHESIS ENOYL-COA HYDRATASE PKSH-RELATED"/>
    <property type="match status" value="1"/>
</dbReference>
<reference evidence="3 4" key="1">
    <citation type="submission" date="2016-11" db="EMBL/GenBank/DDBJ databases">
        <authorList>
            <person name="Jaros S."/>
            <person name="Januszkiewicz K."/>
            <person name="Wedrychowicz H."/>
        </authorList>
    </citation>
    <scope>NUCLEOTIDE SEQUENCE [LARGE SCALE GENOMIC DNA]</scope>
    <source>
        <strain evidence="3 4">CGMCC 1.10190</strain>
    </source>
</reference>
<dbReference type="EMBL" id="FQXE01000021">
    <property type="protein sequence ID" value="SHI32017.1"/>
    <property type="molecule type" value="Genomic_DNA"/>
</dbReference>
<accession>A0A1M6A6I1</accession>
<dbReference type="AlphaFoldDB" id="A0A1M6A6I1"/>
<dbReference type="RefSeq" id="WP_073109466.1">
    <property type="nucleotide sequence ID" value="NZ_FQXE01000021.1"/>
</dbReference>
<organism evidence="3 4">
    <name type="scientific">Pollutimonas bauzanensis</name>
    <dbReference type="NCBI Taxonomy" id="658167"/>
    <lineage>
        <taxon>Bacteria</taxon>
        <taxon>Pseudomonadati</taxon>
        <taxon>Pseudomonadota</taxon>
        <taxon>Betaproteobacteria</taxon>
        <taxon>Burkholderiales</taxon>
        <taxon>Alcaligenaceae</taxon>
        <taxon>Pollutimonas</taxon>
    </lineage>
</organism>
<dbReference type="InterPro" id="IPR001753">
    <property type="entry name" value="Enoyl-CoA_hydra/iso"/>
</dbReference>
<dbReference type="Proteomes" id="UP000184226">
    <property type="component" value="Unassembled WGS sequence"/>
</dbReference>
<keyword evidence="4" id="KW-1185">Reference proteome</keyword>
<protein>
    <submittedName>
        <fullName evidence="3">Trans-feruloyl-CoA hydratase / vanillin synthase</fullName>
    </submittedName>
</protein>
<dbReference type="InterPro" id="IPR018376">
    <property type="entry name" value="Enoyl-CoA_hyd/isom_CS"/>
</dbReference>
<comment type="similarity">
    <text evidence="1 2">Belongs to the enoyl-CoA hydratase/isomerase family.</text>
</comment>
<dbReference type="InterPro" id="IPR029045">
    <property type="entry name" value="ClpP/crotonase-like_dom_sf"/>
</dbReference>
<dbReference type="OrthoDB" id="9807606at2"/>
<dbReference type="NCBIfam" id="NF006588">
    <property type="entry name" value="PRK09120.1"/>
    <property type="match status" value="1"/>
</dbReference>
<evidence type="ECO:0000256" key="2">
    <source>
        <dbReference type="RuleBase" id="RU003707"/>
    </source>
</evidence>
<evidence type="ECO:0000313" key="3">
    <source>
        <dbReference type="EMBL" id="SHI32017.1"/>
    </source>
</evidence>
<dbReference type="SUPFAM" id="SSF52096">
    <property type="entry name" value="ClpP/crotonase"/>
    <property type="match status" value="1"/>
</dbReference>
<proteinExistence type="inferred from homology"/>
<dbReference type="InterPro" id="IPR051683">
    <property type="entry name" value="Enoyl-CoA_Hydratase/Isomerase"/>
</dbReference>
<dbReference type="Pfam" id="PF00378">
    <property type="entry name" value="ECH_1"/>
    <property type="match status" value="1"/>
</dbReference>
<dbReference type="PANTHER" id="PTHR42964">
    <property type="entry name" value="ENOYL-COA HYDRATASE"/>
    <property type="match status" value="1"/>
</dbReference>
<evidence type="ECO:0000313" key="4">
    <source>
        <dbReference type="Proteomes" id="UP000184226"/>
    </source>
</evidence>
<gene>
    <name evidence="3" type="ORF">SAMN04488135_12131</name>
</gene>
<name>A0A1M6A6I1_9BURK</name>
<dbReference type="CDD" id="cd06558">
    <property type="entry name" value="crotonase-like"/>
    <property type="match status" value="1"/>
</dbReference>
<dbReference type="PROSITE" id="PS00166">
    <property type="entry name" value="ENOYL_COA_HYDRATASE"/>
    <property type="match status" value="1"/>
</dbReference>
<evidence type="ECO:0000256" key="1">
    <source>
        <dbReference type="ARBA" id="ARBA00005254"/>
    </source>
</evidence>